<dbReference type="SUPFAM" id="SSF53955">
    <property type="entry name" value="Lysozyme-like"/>
    <property type="match status" value="1"/>
</dbReference>
<evidence type="ECO:0000313" key="5">
    <source>
        <dbReference type="EMBL" id="UNP27435.1"/>
    </source>
</evidence>
<accession>A0ABY3X745</accession>
<dbReference type="Pfam" id="PF00182">
    <property type="entry name" value="Glyco_hydro_19"/>
    <property type="match status" value="1"/>
</dbReference>
<reference evidence="5 6" key="1">
    <citation type="submission" date="2022-03" db="EMBL/GenBank/DDBJ databases">
        <title>Complete genome sequence of Lysobacter capsici VKM B-2533 and Lysobacter gummosus 10.1.1, promising sources of lytic agents.</title>
        <authorList>
            <person name="Tarlachkov S.V."/>
            <person name="Kudryakova I.V."/>
            <person name="Afoshin A.S."/>
            <person name="Leontyevskaya E.A."/>
            <person name="Leontyevskaya N.V."/>
        </authorList>
    </citation>
    <scope>NUCLEOTIDE SEQUENCE [LARGE SCALE GENOMIC DNA]</scope>
    <source>
        <strain evidence="5 6">10.1.1</strain>
    </source>
</reference>
<evidence type="ECO:0000313" key="6">
    <source>
        <dbReference type="Proteomes" id="UP000829194"/>
    </source>
</evidence>
<feature type="compositionally biased region" description="Low complexity" evidence="1">
    <location>
        <begin position="410"/>
        <end position="427"/>
    </location>
</feature>
<dbReference type="InterPro" id="IPR002477">
    <property type="entry name" value="Peptidoglycan-bd-like"/>
</dbReference>
<evidence type="ECO:0000259" key="3">
    <source>
        <dbReference type="Pfam" id="PF01471"/>
    </source>
</evidence>
<dbReference type="Pfam" id="PF01471">
    <property type="entry name" value="PG_binding_1"/>
    <property type="match status" value="1"/>
</dbReference>
<protein>
    <submittedName>
        <fullName evidence="5">Peptidoglycan-binding protein</fullName>
    </submittedName>
</protein>
<dbReference type="InterPro" id="IPR052354">
    <property type="entry name" value="Cell_Wall_Dynamics_Protein"/>
</dbReference>
<dbReference type="Pfam" id="PF20410">
    <property type="entry name" value="X-Tfes_XVIPCD"/>
    <property type="match status" value="1"/>
</dbReference>
<dbReference type="InterPro" id="IPR036365">
    <property type="entry name" value="PGBD-like_sf"/>
</dbReference>
<dbReference type="InterPro" id="IPR046519">
    <property type="entry name" value="X-Tfes_XVIPCD"/>
</dbReference>
<dbReference type="PANTHER" id="PTHR34408:SF1">
    <property type="entry name" value="GLYCOSYL HYDROLASE FAMILY 19 DOMAIN-CONTAINING PROTEIN HI_1415"/>
    <property type="match status" value="1"/>
</dbReference>
<dbReference type="Gene3D" id="1.10.530.10">
    <property type="match status" value="1"/>
</dbReference>
<proteinExistence type="predicted"/>
<dbReference type="EMBL" id="CP093547">
    <property type="protein sequence ID" value="UNP27435.1"/>
    <property type="molecule type" value="Genomic_DNA"/>
</dbReference>
<evidence type="ECO:0000259" key="4">
    <source>
        <dbReference type="Pfam" id="PF20410"/>
    </source>
</evidence>
<feature type="compositionally biased region" description="Low complexity" evidence="1">
    <location>
        <begin position="294"/>
        <end position="312"/>
    </location>
</feature>
<evidence type="ECO:0000259" key="2">
    <source>
        <dbReference type="Pfam" id="PF00182"/>
    </source>
</evidence>
<dbReference type="InterPro" id="IPR036366">
    <property type="entry name" value="PGBDSf"/>
</dbReference>
<name>A0ABY3X745_9GAMM</name>
<feature type="region of interest" description="Disordered" evidence="1">
    <location>
        <begin position="291"/>
        <end position="316"/>
    </location>
</feature>
<sequence>MSTPNNRDFLLLKAYESGIREPKELAVFMGQMQIESGGFKSMNENLHYSGAGLMKNFNGRNGMDTQAEADAIAAGGQEAIANAIYGGKWGAKNLGNTQEGDGWNFHGRGYVQLTGRSNYAAAGKELGLDFTANPGLAADRDTAAKVAVHYWQSRVVPHGHQHDVKGSTHDINGGEKHLPERRAAAAQWEKMLTPEVMERLAHGEVKLPKSVGGHDPMADGKLKLNERGEAVQHMQESLKALGYRDAKGGELNPDGHFGKKSEDALKQFQRDQGLKDDGVAGPATLDKLKEAVKQHAQAPAQAPQHAEPARAPSLADPANRDHAMYQQALDGLQKLGPNGGFKNHGEMERAAATLTYESRVHGMTKIDHVVPNADRSGFFAVQGGLNDPAHQRVLTDKQQAIGHSVEQTSAQLRQDVPQLQQPQQQPAQEERQQQPRTMAA</sequence>
<dbReference type="InterPro" id="IPR000726">
    <property type="entry name" value="Glyco_hydro_19_cat"/>
</dbReference>
<dbReference type="PANTHER" id="PTHR34408">
    <property type="entry name" value="FAMILY PROTEIN, PUTATIVE-RELATED"/>
    <property type="match status" value="1"/>
</dbReference>
<evidence type="ECO:0000256" key="1">
    <source>
        <dbReference type="SAM" id="MobiDB-lite"/>
    </source>
</evidence>
<dbReference type="Gene3D" id="1.10.101.10">
    <property type="entry name" value="PGBD-like superfamily/PGBD"/>
    <property type="match status" value="1"/>
</dbReference>
<feature type="domain" description="Peptidoglycan binding-like" evidence="3">
    <location>
        <begin position="227"/>
        <end position="288"/>
    </location>
</feature>
<feature type="domain" description="Glycoside hydrolase family 19 catalytic" evidence="2">
    <location>
        <begin position="102"/>
        <end position="164"/>
    </location>
</feature>
<dbReference type="RefSeq" id="WP_057943162.1">
    <property type="nucleotide sequence ID" value="NZ_CP011131.1"/>
</dbReference>
<dbReference type="InterPro" id="IPR023346">
    <property type="entry name" value="Lysozyme-like_dom_sf"/>
</dbReference>
<dbReference type="SUPFAM" id="SSF47090">
    <property type="entry name" value="PGBD-like"/>
    <property type="match status" value="1"/>
</dbReference>
<organism evidence="5 6">
    <name type="scientific">Lysobacter gummosus</name>
    <dbReference type="NCBI Taxonomy" id="262324"/>
    <lineage>
        <taxon>Bacteria</taxon>
        <taxon>Pseudomonadati</taxon>
        <taxon>Pseudomonadota</taxon>
        <taxon>Gammaproteobacteria</taxon>
        <taxon>Lysobacterales</taxon>
        <taxon>Lysobacteraceae</taxon>
        <taxon>Lysobacter</taxon>
    </lineage>
</organism>
<keyword evidence="6" id="KW-1185">Reference proteome</keyword>
<feature type="domain" description="X-Tfes XVIPCD" evidence="4">
    <location>
        <begin position="316"/>
        <end position="414"/>
    </location>
</feature>
<dbReference type="Proteomes" id="UP000829194">
    <property type="component" value="Chromosome"/>
</dbReference>
<gene>
    <name evidence="5" type="ORF">MOV92_12915</name>
</gene>
<feature type="region of interest" description="Disordered" evidence="1">
    <location>
        <begin position="397"/>
        <end position="440"/>
    </location>
</feature>